<dbReference type="InterPro" id="IPR043502">
    <property type="entry name" value="DNA/RNA_pol_sf"/>
</dbReference>
<gene>
    <name evidence="2" type="primary">Nynrin-002</name>
</gene>
<organism evidence="2">
    <name type="scientific">Phallusia mammillata</name>
    <dbReference type="NCBI Taxonomy" id="59560"/>
    <lineage>
        <taxon>Eukaryota</taxon>
        <taxon>Metazoa</taxon>
        <taxon>Chordata</taxon>
        <taxon>Tunicata</taxon>
        <taxon>Ascidiacea</taxon>
        <taxon>Phlebobranchia</taxon>
        <taxon>Ascidiidae</taxon>
        <taxon>Phallusia</taxon>
    </lineage>
</organism>
<dbReference type="InterPro" id="IPR036691">
    <property type="entry name" value="Endo/exonu/phosph_ase_sf"/>
</dbReference>
<dbReference type="AlphaFoldDB" id="A0A6F9DNB8"/>
<dbReference type="Pfam" id="PF00078">
    <property type="entry name" value="RVT_1"/>
    <property type="match status" value="1"/>
</dbReference>
<evidence type="ECO:0000259" key="1">
    <source>
        <dbReference type="PROSITE" id="PS50878"/>
    </source>
</evidence>
<dbReference type="Gene3D" id="3.60.10.10">
    <property type="entry name" value="Endonuclease/exonuclease/phosphatase"/>
    <property type="match status" value="1"/>
</dbReference>
<dbReference type="InterPro" id="IPR000477">
    <property type="entry name" value="RT_dom"/>
</dbReference>
<dbReference type="SUPFAM" id="SSF56672">
    <property type="entry name" value="DNA/RNA polymerases"/>
    <property type="match status" value="1"/>
</dbReference>
<dbReference type="EMBL" id="LR788668">
    <property type="protein sequence ID" value="CAB3264530.1"/>
    <property type="molecule type" value="mRNA"/>
</dbReference>
<protein>
    <submittedName>
        <fullName evidence="2">Pol-like protein</fullName>
    </submittedName>
</protein>
<name>A0A6F9DNB8_9ASCI</name>
<dbReference type="PANTHER" id="PTHR19446">
    <property type="entry name" value="REVERSE TRANSCRIPTASES"/>
    <property type="match status" value="1"/>
</dbReference>
<sequence length="1133" mass="130531">MIFDKLASGNNPNLIIGGDFNAILQERLDKSRGPSHPNRNSRQRILSHINTYDLCDVFRRLHPAAKKYSRLQLNPFCATRIDFFLISNLMFNKVTSSDISVGIKSDHKIISLGLRFSQSPRGSGYWKLNTNLLSDNNYISKIQNTIRDFKINNASCGVNPHVRWDALKAVIRGETIQYSAIIKRRNSARQRSLERKIENAERELTSTHQPNPDLVEKLDDFKTKLDKFSEIQTKGAMIRSRARWVENGERNSKYFLNLEKRHSAEKSIEKLNIDGVTNTDQNTIIKELVLFYEQLYQQPNNPFTHPELLSRLSKLRLPSLNQAQLEDSELPITEKEFYATLISMPLNKSPGLDGFPIEFFKTFWDDLKDLFCDAWQYLEKMGHFSPVQRQGVVTLIPKPGKDKQYVTNYKPITLLNAHYTIVSKAVNNRIKLNLHHLVKADQNGFIKGRFIGDNLRLLFDIIDYADFYKCPGAILSLDIYKAFDTIEWNFIYAVLHTFGFGEKLIHWIKCCYSYPTSKLINNNLLSCEFKIERGVRQGDPLSPTLFVLCIECLAAALRLDDEIGLNLNGIDFKVSLLADDTLVFLNGDVSNFDKAFSIINEFGLMSGCKINIQKSVAFFIGSKRSSLEKPYLDKGLSWPQTYFRYLGINFPITGSPKELFQLNFAGLIDKTKAILNIWSGRGLTLIGRVCILKSLIIPTLTYKVNVVPTELPEAFVKNLKRIFFKFIWNSKWEKVKRAKLCCNIEDGGINMFDLDAYLVSLDIKWVNRLFNNSYASPWKDLETSVGSPSEFNSWLNSSVSPNSKLFLQSIPLRTLRKAVSACKKFAKLTNLPANVYRPLWLNKEVRSRLKPFYMPPLIRAGIFSHLDLLNNDGDYYTYDELALKFNFQPTNQDFTYFIKLVAAIPDNWDINDPQTNRVPPETKPSWLHTIALRGTVKETYNFVKEHTSEPPTQEQKKWETDIGINTEKPNWREVYRNTYNCTLETKLRAFQIKLNLRAVITNNKLYNFGIVTSEKCVFCQSFPETISHLFYTCKVVAQYWENVTSWISRKLLLNIKPNVALCLFGTHSYSSVTPLLNCIFLCARFVIYQCKYAQNKPTVNRFINALKITKQSQLIIATKRKKRTECLVKWSGL</sequence>
<proteinExistence type="evidence at transcript level"/>
<dbReference type="Pfam" id="PF13966">
    <property type="entry name" value="zf-RVT"/>
    <property type="match status" value="1"/>
</dbReference>
<dbReference type="CDD" id="cd01650">
    <property type="entry name" value="RT_nLTR_like"/>
    <property type="match status" value="1"/>
</dbReference>
<evidence type="ECO:0000313" key="2">
    <source>
        <dbReference type="EMBL" id="CAB3264530.1"/>
    </source>
</evidence>
<reference evidence="2" key="1">
    <citation type="submission" date="2020-04" db="EMBL/GenBank/DDBJ databases">
        <authorList>
            <person name="Neveu A P."/>
        </authorList>
    </citation>
    <scope>NUCLEOTIDE SEQUENCE</scope>
    <source>
        <tissue evidence="2">Whole embryo</tissue>
    </source>
</reference>
<dbReference type="PROSITE" id="PS50878">
    <property type="entry name" value="RT_POL"/>
    <property type="match status" value="1"/>
</dbReference>
<feature type="domain" description="Reverse transcriptase" evidence="1">
    <location>
        <begin position="377"/>
        <end position="650"/>
    </location>
</feature>
<accession>A0A6F9DNB8</accession>
<dbReference type="InterPro" id="IPR026960">
    <property type="entry name" value="RVT-Znf"/>
</dbReference>
<dbReference type="SUPFAM" id="SSF56219">
    <property type="entry name" value="DNase I-like"/>
    <property type="match status" value="1"/>
</dbReference>